<dbReference type="OrthoDB" id="7051268at2"/>
<dbReference type="RefSeq" id="WP_068173311.1">
    <property type="nucleotide sequence ID" value="NZ_AOGK01000003.1"/>
</dbReference>
<dbReference type="Proteomes" id="UP001152876">
    <property type="component" value="Unassembled WGS sequence"/>
</dbReference>
<protein>
    <submittedName>
        <fullName evidence="1">Uncharacterized protein</fullName>
    </submittedName>
</protein>
<accession>A0A9X4NNX5</accession>
<proteinExistence type="predicted"/>
<evidence type="ECO:0000313" key="2">
    <source>
        <dbReference type="Proteomes" id="UP001152876"/>
    </source>
</evidence>
<dbReference type="EMBL" id="AOGK01000003">
    <property type="protein sequence ID" value="MDG5974502.1"/>
    <property type="molecule type" value="Genomic_DNA"/>
</dbReference>
<name>A0A9X4NNX5_9BURK</name>
<evidence type="ECO:0000313" key="1">
    <source>
        <dbReference type="EMBL" id="MDG5974502.1"/>
    </source>
</evidence>
<sequence length="616" mass="68298">MQEIPLVRSIRRDLSRQLTATINDAATYPAVRITVLQSLSTLWARLLSLKEVLYQDLGVNPAQPLFYFYMKGGNAFECVINPGGPAATQQGGGKSDWDTQIVVDPWAPIPIQNHIYAVIEDLILDELRNCAVEIARWNPEITSPNQLQSQQSALLYLYEVTRDDPQTIRQVFDHNRTGLWLNTQRKLVDRSMPGAEFPGMIFNDGIEPFLLYRLGYTWHAEPLQWPAPLLPGQTTGPQIERPLLMELIDVTLPRLNTVEAVEVWEDLRSGHMQIDPIDVSLQYQGTTITQTLPLPSLVYHFDEQVLMLCEVAAGVSKSVDKVARRFARLAQIYNAGTALQQADYQARMAASAGIPVAQLPVRPPVVGAVNAVLTNNGAGAALAAAPGTPEYMAVNMMYLVASRQLPYDGEQSIAGRQTISLMIAGLLPPLTITDVGASDDLALYSTIVRNGYISTDAFPGSGIDMAAWLRVRDASKLEDTAHLLRDNLPHWLANRATQANVPPLTPLNRWITQTFLNKTIRVELREHTTLRQPGTSREQTLVIFCDDRAVACITLTTAIASQAPFIPDPLMPTVYLASVLDMTEQHKVAAATIKDFCIRNALTKQFDMLNRLFPRS</sequence>
<keyword evidence="2" id="KW-1185">Reference proteome</keyword>
<comment type="caution">
    <text evidence="1">The sequence shown here is derived from an EMBL/GenBank/DDBJ whole genome shotgun (WGS) entry which is preliminary data.</text>
</comment>
<gene>
    <name evidence="1" type="ORF">H010_04517</name>
</gene>
<dbReference type="AlphaFoldDB" id="A0A9X4NNX5"/>
<reference evidence="1" key="1">
    <citation type="submission" date="2013-01" db="EMBL/GenBank/DDBJ databases">
        <title>Genome draft of Hydrogenophaga taeniospiralis 2K1.</title>
        <authorList>
            <person name="Gomila M."/>
            <person name="Lalucat J."/>
        </authorList>
    </citation>
    <scope>NUCLEOTIDE SEQUENCE</scope>
    <source>
        <strain evidence="1">CCUG 15921</strain>
    </source>
</reference>
<organism evidence="1 2">
    <name type="scientific">Hydrogenophaga taeniospiralis CCUG 15921</name>
    <dbReference type="NCBI Taxonomy" id="1281780"/>
    <lineage>
        <taxon>Bacteria</taxon>
        <taxon>Pseudomonadati</taxon>
        <taxon>Pseudomonadota</taxon>
        <taxon>Betaproteobacteria</taxon>
        <taxon>Burkholderiales</taxon>
        <taxon>Comamonadaceae</taxon>
        <taxon>Hydrogenophaga</taxon>
    </lineage>
</organism>